<dbReference type="RefSeq" id="WP_084560057.1">
    <property type="nucleotide sequence ID" value="NZ_FRCX01000003.1"/>
</dbReference>
<feature type="region of interest" description="Disordered" evidence="2">
    <location>
        <begin position="659"/>
        <end position="683"/>
    </location>
</feature>
<dbReference type="Gene3D" id="4.10.220.110">
    <property type="match status" value="1"/>
</dbReference>
<reference evidence="7" key="1">
    <citation type="submission" date="2016-11" db="EMBL/GenBank/DDBJ databases">
        <authorList>
            <person name="Varghese N."/>
            <person name="Submissions S."/>
        </authorList>
    </citation>
    <scope>NUCLEOTIDE SEQUENCE [LARGE SCALE GENOMIC DNA]</scope>
    <source>
        <strain evidence="7">Sac-22</strain>
    </source>
</reference>
<dbReference type="InterPro" id="IPR017847">
    <property type="entry name" value="T6SS_RhsGE_Vgr_subset"/>
</dbReference>
<dbReference type="NCBIfam" id="TIGR03361">
    <property type="entry name" value="VI_Rhs_Vgr"/>
    <property type="match status" value="1"/>
</dbReference>
<evidence type="ECO:0000259" key="4">
    <source>
        <dbReference type="Pfam" id="PF10106"/>
    </source>
</evidence>
<dbReference type="Proteomes" id="UP000184339">
    <property type="component" value="Unassembled WGS sequence"/>
</dbReference>
<feature type="region of interest" description="Disordered" evidence="2">
    <location>
        <begin position="727"/>
        <end position="746"/>
    </location>
</feature>
<dbReference type="SUPFAM" id="SSF69279">
    <property type="entry name" value="Phage tail proteins"/>
    <property type="match status" value="2"/>
</dbReference>
<dbReference type="SUPFAM" id="SSF69255">
    <property type="entry name" value="gp5 N-terminal domain-like"/>
    <property type="match status" value="1"/>
</dbReference>
<name>A0A1M7MZ92_9BURK</name>
<evidence type="ECO:0000256" key="2">
    <source>
        <dbReference type="SAM" id="MobiDB-lite"/>
    </source>
</evidence>
<dbReference type="InterPro" id="IPR028244">
    <property type="entry name" value="T6SS_Rhs_Vgr_dom"/>
</dbReference>
<protein>
    <submittedName>
        <fullName evidence="6">Rhs element Vgr protein</fullName>
    </submittedName>
</protein>
<dbReference type="InterPro" id="IPR018769">
    <property type="entry name" value="VgrG2_DUF2345"/>
</dbReference>
<dbReference type="InterPro" id="IPR006533">
    <property type="entry name" value="T6SS_Vgr_RhsGE"/>
</dbReference>
<accession>A0A1M7MZ92</accession>
<feature type="region of interest" description="Disordered" evidence="2">
    <location>
        <begin position="457"/>
        <end position="482"/>
    </location>
</feature>
<feature type="region of interest" description="Disordered" evidence="2">
    <location>
        <begin position="596"/>
        <end position="620"/>
    </location>
</feature>
<dbReference type="InterPro" id="IPR006531">
    <property type="entry name" value="Gp5/Vgr_OB"/>
</dbReference>
<evidence type="ECO:0000259" key="3">
    <source>
        <dbReference type="Pfam" id="PF04717"/>
    </source>
</evidence>
<dbReference type="OrthoDB" id="1907165at2"/>
<keyword evidence="7" id="KW-1185">Reference proteome</keyword>
<proteinExistence type="inferred from homology"/>
<dbReference type="Pfam" id="PF05954">
    <property type="entry name" value="Phage_GPD"/>
    <property type="match status" value="1"/>
</dbReference>
<dbReference type="InterPro" id="IPR037026">
    <property type="entry name" value="Vgr_OB-fold_dom_sf"/>
</dbReference>
<dbReference type="Gene3D" id="2.40.50.230">
    <property type="entry name" value="Gp5 N-terminal domain"/>
    <property type="match status" value="1"/>
</dbReference>
<dbReference type="STRING" id="551987.SAMN05192549_103397"/>
<evidence type="ECO:0000313" key="6">
    <source>
        <dbReference type="EMBL" id="SHM96547.1"/>
    </source>
</evidence>
<organism evidence="6 7">
    <name type="scientific">Duganella sacchari</name>
    <dbReference type="NCBI Taxonomy" id="551987"/>
    <lineage>
        <taxon>Bacteria</taxon>
        <taxon>Pseudomonadati</taxon>
        <taxon>Pseudomonadota</taxon>
        <taxon>Betaproteobacteria</taxon>
        <taxon>Burkholderiales</taxon>
        <taxon>Oxalobacteraceae</taxon>
        <taxon>Telluria group</taxon>
        <taxon>Duganella</taxon>
    </lineage>
</organism>
<sequence length="975" mass="103115">MLALLNRLTQDTRLLQLFTPLGADALVVECLRGEEAISQPYALTVAALSPDPDISLKTLIGQPVLLQLQTTLPGQMRAFHGHVTSARAMGADGGLARYEITIGPWYAFLAAGRDSRIFQDQTVLDILDAIFSGWKEVGKLAPAWRYEVADRSVYPKRSLTCQYQESNLAFAERLMQEEGLFYYFEHDGDPASPSFGSHTMVIADHNDAFQPNPEPLIRFTQPGAVMAEDAMDRWRTALHWTVGGLALGSWDYRSLSMRPVTASSATATDAPISRDTPGAYAYTSREHGQRVADRQLEALEAGREVHTGAGTVRTLIPGTTFTLTGQAQLDAGEESDRQFVVLRVVHMAHNNLSADIASAVVKALGLGALAKAINEEQDSSSLHAVGEAIAERPLYRNRIDAIRSKVPFRASSVDGHGVLLHPKPTVQGQQTAVVVGPQGAVIHTDRDHRIKVQFHWQRGEQSHSRLNHPNDGHSGAPGDDSAGTWVRIATPLAPVAGANWGTVAVPRIGSEVLIDFLDGNIDRPVVIGSVYNGQGAQDAQNNQVAQGAGAATGNAPAWFPGVADAYAHGAVLSGLKSQAMASSQAGSGAYSQLVFDDSPGEPRMALQRHAGPHSGTDELNLGHLRHQTDNQRLQTAGFGAELKTEHGAALRAGRGMLLSADARNGGSGQQLDTREAQSQIEQSNQLQISMADLAQKQNARLAAKGGAEPAPDQLPAIAQLAASAKAVGTTGSGSGGDSGGSGQVTAYSNPHLQLSAPAGIAAVTPVSAVLRSGTTSSLTAGQDINQVAQGNSMHLVKDGISLFSYGKASSADKPNQETGIRLHAASGKVSVQSQSDQTSITADKLITVASISKSVTVAAKQHVKLTAQGAYLQLEGGNILVHGPGTMSFKASMKELTGPADGSAGKPALPQAKDLYNEAFVLNHEKTGEPMANVPYRLESASGQILEGITDAEGRTQRLFTSKAEQVKLFLLNQD</sequence>
<feature type="domain" description="DUF2345" evidence="4">
    <location>
        <begin position="740"/>
        <end position="900"/>
    </location>
</feature>
<dbReference type="AlphaFoldDB" id="A0A1M7MZ92"/>
<feature type="compositionally biased region" description="Gly residues" evidence="2">
    <location>
        <begin position="730"/>
        <end position="742"/>
    </location>
</feature>
<evidence type="ECO:0000313" key="7">
    <source>
        <dbReference type="Proteomes" id="UP000184339"/>
    </source>
</evidence>
<evidence type="ECO:0000259" key="5">
    <source>
        <dbReference type="Pfam" id="PF13296"/>
    </source>
</evidence>
<gene>
    <name evidence="6" type="ORF">SAMN05192549_103397</name>
</gene>
<feature type="compositionally biased region" description="Basic and acidic residues" evidence="2">
    <location>
        <begin position="457"/>
        <end position="471"/>
    </location>
</feature>
<feature type="domain" description="Putative type VI secretion system Rhs element associated Vgr" evidence="5">
    <location>
        <begin position="587"/>
        <end position="694"/>
    </location>
</feature>
<dbReference type="Pfam" id="PF13296">
    <property type="entry name" value="T6SS_Vgr"/>
    <property type="match status" value="1"/>
</dbReference>
<dbReference type="NCBIfam" id="TIGR01646">
    <property type="entry name" value="vgr_GE"/>
    <property type="match status" value="1"/>
</dbReference>
<dbReference type="Pfam" id="PF04717">
    <property type="entry name" value="Phage_base_V"/>
    <property type="match status" value="1"/>
</dbReference>
<dbReference type="EMBL" id="FRCX01000003">
    <property type="protein sequence ID" value="SHM96547.1"/>
    <property type="molecule type" value="Genomic_DNA"/>
</dbReference>
<dbReference type="Gene3D" id="2.30.110.50">
    <property type="match status" value="1"/>
</dbReference>
<dbReference type="Gene3D" id="3.55.50.10">
    <property type="entry name" value="Baseplate protein-like domains"/>
    <property type="match status" value="1"/>
</dbReference>
<comment type="similarity">
    <text evidence="1">Belongs to the VgrG protein family.</text>
</comment>
<feature type="domain" description="Gp5/Type VI secretion system Vgr protein OB-fold" evidence="3">
    <location>
        <begin position="479"/>
        <end position="531"/>
    </location>
</feature>
<dbReference type="Pfam" id="PF10106">
    <property type="entry name" value="DUF2345"/>
    <property type="match status" value="1"/>
</dbReference>
<evidence type="ECO:0000256" key="1">
    <source>
        <dbReference type="ARBA" id="ARBA00005558"/>
    </source>
</evidence>